<feature type="chain" id="PRO_5045211150" evidence="2">
    <location>
        <begin position="24"/>
        <end position="1018"/>
    </location>
</feature>
<gene>
    <name evidence="3" type="ORF">QTP81_15595</name>
</gene>
<dbReference type="InterPro" id="IPR019734">
    <property type="entry name" value="TPR_rpt"/>
</dbReference>
<dbReference type="Proteomes" id="UP001234343">
    <property type="component" value="Unassembled WGS sequence"/>
</dbReference>
<keyword evidence="1" id="KW-0802">TPR repeat</keyword>
<feature type="repeat" description="TPR" evidence="1">
    <location>
        <begin position="193"/>
        <end position="226"/>
    </location>
</feature>
<feature type="repeat" description="TPR" evidence="1">
    <location>
        <begin position="156"/>
        <end position="189"/>
    </location>
</feature>
<dbReference type="PROSITE" id="PS51257">
    <property type="entry name" value="PROKAR_LIPOPROTEIN"/>
    <property type="match status" value="1"/>
</dbReference>
<reference evidence="3 4" key="1">
    <citation type="submission" date="2023-06" db="EMBL/GenBank/DDBJ databases">
        <title>Alteromonas sp. ASW11-36 isolated from intertidal sand.</title>
        <authorList>
            <person name="Li Y."/>
        </authorList>
    </citation>
    <scope>NUCLEOTIDE SEQUENCE [LARGE SCALE GENOMIC DNA]</scope>
    <source>
        <strain evidence="3 4">ASW11-36</strain>
    </source>
</reference>
<dbReference type="EMBL" id="JAUCBP010000013">
    <property type="protein sequence ID" value="MDM7862027.1"/>
    <property type="molecule type" value="Genomic_DNA"/>
</dbReference>
<accession>A0ABT7T0R3</accession>
<keyword evidence="4" id="KW-1185">Reference proteome</keyword>
<dbReference type="Pfam" id="PF13174">
    <property type="entry name" value="TPR_6"/>
    <property type="match status" value="1"/>
</dbReference>
<evidence type="ECO:0000256" key="2">
    <source>
        <dbReference type="SAM" id="SignalP"/>
    </source>
</evidence>
<comment type="caution">
    <text evidence="3">The sequence shown here is derived from an EMBL/GenBank/DDBJ whole genome shotgun (WGS) entry which is preliminary data.</text>
</comment>
<proteinExistence type="predicted"/>
<sequence length="1018" mass="114408">MRLRKVAVAVSCMCALSACSWNRAEVVLAPSNKVAADSTTRDNALVNLTLEPIQAEPSTLPATTLSDLRDQYHALMPMVETLTEQPSTELAWQGELSQDIRNRLADIEMLLAEEAQAEGTTQPADGNYYTVAIEAYEALLATEQSAATPLSPLAKENVLYQLARAYALQGDDQQAVQYSKRLLKQFPHSDFAGELYFREGEYHYNNGNYPAAITAYEKVLQAKGEVTYAYALENDTFYAMSAYMKAWSHFKLEQYSRSIDAFITMLEATLATQTYAQAHKPIDELGLSEQKLVEDALSMTALMFRSQGSADAIVDYFRFAGEKPFTYLVYDTLAQKLLDDSQYRDSARVYLAFAQEYPLHESAIDSFIKHIDVYIIGDFPSDVLPAKQRFIEAYGINGPHWQGFTAEQFTRATPYLEQYLQELAQFEHSLGQQSIAALTELQAEATVDAERQTYLIETRDQAYALAERWYREFIATFGPGEKVADTQFFLAESLYEIGRYAAAVAEYEAFAYTFIDHPQASDAAYTALLSLTELAKEPASLALNDQASAMAFTPLQRSQARFLQYFGDDPRANKIGMSLAQSLFDAQQYLDAMTWAQWLLARDIEPDAQQTARLVLAQSQFEVEDYAAAQGNYQILLTLLNSQDPLHGELTDKLAATFYQQAQQALASAPVQSDPSMPISPERAQALRSAVSQLLQVIEQTPSSAIAVNAQYDAASYLMLLSDWQPAIDLLVDFEQRYPQHELTRSIPERLIVAYENSQQWLAASARLITLWQSDKASEKGREALYLAAEYADKAGAVDIALPHFRTYAHSYPSPLAQANAARYTLSEYYRESGEDSKRRFWLNKLIEADAQAGSERSNRSRYLAAMASSVFADDAFYAFKRIQLTLPLQDSIQQKRDAMQAVIKANQNIIDYKVAEFTTKAGYRLADAYASLAQALYDSERPEGLDALALEQYDILLEEQAYPFEEQAIAIHESNAQRSWQGLYDEWVAQSFAALARLMPAQYNKQEQQTEVDYGEF</sequence>
<dbReference type="RefSeq" id="WP_289366772.1">
    <property type="nucleotide sequence ID" value="NZ_JAUCBP010000013.1"/>
</dbReference>
<name>A0ABT7T0R3_9ALTE</name>
<evidence type="ECO:0000256" key="1">
    <source>
        <dbReference type="PROSITE-ProRule" id="PRU00339"/>
    </source>
</evidence>
<keyword evidence="2" id="KW-0732">Signal</keyword>
<feature type="signal peptide" evidence="2">
    <location>
        <begin position="1"/>
        <end position="23"/>
    </location>
</feature>
<dbReference type="PROSITE" id="PS50005">
    <property type="entry name" value="TPR"/>
    <property type="match status" value="2"/>
</dbReference>
<dbReference type="Gene3D" id="1.25.40.10">
    <property type="entry name" value="Tetratricopeptide repeat domain"/>
    <property type="match status" value="4"/>
</dbReference>
<dbReference type="SUPFAM" id="SSF48452">
    <property type="entry name" value="TPR-like"/>
    <property type="match status" value="1"/>
</dbReference>
<dbReference type="InterPro" id="IPR011990">
    <property type="entry name" value="TPR-like_helical_dom_sf"/>
</dbReference>
<protein>
    <submittedName>
        <fullName evidence="3">Tetratricopeptide repeat protein</fullName>
    </submittedName>
</protein>
<organism evidence="3 4">
    <name type="scientific">Alteromonas arenosi</name>
    <dbReference type="NCBI Taxonomy" id="3055817"/>
    <lineage>
        <taxon>Bacteria</taxon>
        <taxon>Pseudomonadati</taxon>
        <taxon>Pseudomonadota</taxon>
        <taxon>Gammaproteobacteria</taxon>
        <taxon>Alteromonadales</taxon>
        <taxon>Alteromonadaceae</taxon>
        <taxon>Alteromonas/Salinimonas group</taxon>
        <taxon>Alteromonas</taxon>
    </lineage>
</organism>
<dbReference type="SMART" id="SM00028">
    <property type="entry name" value="TPR"/>
    <property type="match status" value="2"/>
</dbReference>
<evidence type="ECO:0000313" key="4">
    <source>
        <dbReference type="Proteomes" id="UP001234343"/>
    </source>
</evidence>
<evidence type="ECO:0000313" key="3">
    <source>
        <dbReference type="EMBL" id="MDM7862027.1"/>
    </source>
</evidence>